<keyword evidence="3" id="KW-1185">Reference proteome</keyword>
<protein>
    <recommendedName>
        <fullName evidence="1">DUF6603 domain-containing protein</fullName>
    </recommendedName>
</protein>
<name>A0A3M0C574_9PROT</name>
<dbReference type="RefSeq" id="WP_121939225.1">
    <property type="nucleotide sequence ID" value="NZ_REFR01000012.1"/>
</dbReference>
<dbReference type="EMBL" id="REFR01000012">
    <property type="protein sequence ID" value="RMB04974.1"/>
    <property type="molecule type" value="Genomic_DNA"/>
</dbReference>
<sequence length="1281" mass="139677">MDQGQETHIRIDTAEIPKVGVLLGVLIGLLTKSDRSTGGDTDVLIDMDWFKEPFSRIRQLPTRAANVVSVLDILMKPARGAGFVVPKWRLSKSNDQQRCYAISLEEGIESGLCVVTSRPAEDQMATTISIGLMEVFSGDQIVGSFRFSLPLLELREKQMPELLLDAEGDGLGIDWCFDLYPLKQLLHQTPNLISLNGTLALNGLQFKNTRIRYVGRLLEKPDGNAFEERELQPDEFVDAINDIVRIATQFFTSPPISGLSFTFGSLFETANIFTKQEAQTDGTDGSIQQYTLTAFGRSLVESMAGGEENQEPPTIASWITSIIEAGSVPFLTKRPNGFGVRATIPSFGVSLGDEDTAINVSAQLGDWLPSGKDKNAWEGRANVEPGLEMVLLQYSERDGLRLSDTPSVRLSAIGFDVEGGKKNPLISGSVFSLDGVRGRFYWDSLTGAFGVGTQLRRIAIPLGGRSTTGEGPAAEILSNTRKAADASSGPIEDNRAEFSIEVIYFWSRSAHSQKNQKNRSIFDITLFDEYGRPTDVIWLPLQKDLGPLTIEKLGVGLKQEKRSWELAILLSGRFSVGSLTLELLDASLRLPLKRPSEMVPALKGMHLSFEQGEISVKGGFLRVSESEYVGELRVELPGCTISVLGIYGQFETSEGGPETSLVIYGSLSLGGGAGLKLGAITITGLALGFGLNRRVDVPDIGGIALFPLVRSVMGDGGQNRRGETDSTPNAIITELSRIMPHASKQVFACLGLRFTIAETIDCFALAVVQFGKSFELSVVGLARFERSVGTTGFCRIELALKLAVKPDDGVFMMQAQLTPRSWVLDERCRLTGGFALCVWFGGPNQGDFILSLGGFHPKLNPPAHYPVVPRVGISWVVSDELFIRGELYFALTPSHLMAGGRLEAVFRSGQITATFVAHVDFLMQWAPLQYELSVGISIRVRAKLLITLDVSVAVALTLRGPPFSGKAAIQISVITFEIEFGNQQRLERIEGWSQFGKLFLDKSSDQWTTRPNPDQAVDGPTLLRTTLARGLLVYPRAKERDENAPWMVRGDEAVFTVGSVIPATELYIADATFAAVRFNPEERHGRHLTIHTPLSPKDQTPLQRTDTTLGIAPLGVSSVTSRLFVMIVRYDPAGRANKIGVDLSSWEVDPDIVRVPGALWDRDRPSNTPAAKMVGPFIGGLARLAPCDGHLHGDPVFVVPSLRASRVKCGERQRLKDPLTFAAARETGAKVDADQQRRRSIIDGLASLGYAVTVTADTGPEATRPFREPPLMVEADTRIAA</sequence>
<evidence type="ECO:0000259" key="1">
    <source>
        <dbReference type="Pfam" id="PF20248"/>
    </source>
</evidence>
<evidence type="ECO:0000313" key="3">
    <source>
        <dbReference type="Proteomes" id="UP000271227"/>
    </source>
</evidence>
<reference evidence="2 3" key="1">
    <citation type="submission" date="2018-10" db="EMBL/GenBank/DDBJ databases">
        <title>Genomic Encyclopedia of Archaeal and Bacterial Type Strains, Phase II (KMG-II): from individual species to whole genera.</title>
        <authorList>
            <person name="Goeker M."/>
        </authorList>
    </citation>
    <scope>NUCLEOTIDE SEQUENCE [LARGE SCALE GENOMIC DNA]</scope>
    <source>
        <strain evidence="2 3">DSM 25217</strain>
    </source>
</reference>
<feature type="domain" description="DUF6603" evidence="1">
    <location>
        <begin position="541"/>
        <end position="1015"/>
    </location>
</feature>
<organism evidence="2 3">
    <name type="scientific">Eilatimonas milleporae</name>
    <dbReference type="NCBI Taxonomy" id="911205"/>
    <lineage>
        <taxon>Bacteria</taxon>
        <taxon>Pseudomonadati</taxon>
        <taxon>Pseudomonadota</taxon>
        <taxon>Alphaproteobacteria</taxon>
        <taxon>Kordiimonadales</taxon>
        <taxon>Kordiimonadaceae</taxon>
        <taxon>Eilatimonas</taxon>
    </lineage>
</organism>
<evidence type="ECO:0000313" key="2">
    <source>
        <dbReference type="EMBL" id="RMB04974.1"/>
    </source>
</evidence>
<dbReference type="InParanoid" id="A0A3M0C574"/>
<comment type="caution">
    <text evidence="2">The sequence shown here is derived from an EMBL/GenBank/DDBJ whole genome shotgun (WGS) entry which is preliminary data.</text>
</comment>
<proteinExistence type="predicted"/>
<dbReference type="Proteomes" id="UP000271227">
    <property type="component" value="Unassembled WGS sequence"/>
</dbReference>
<dbReference type="InterPro" id="IPR046538">
    <property type="entry name" value="DUF6603"/>
</dbReference>
<dbReference type="Pfam" id="PF20248">
    <property type="entry name" value="DUF6603"/>
    <property type="match status" value="1"/>
</dbReference>
<accession>A0A3M0C574</accession>
<dbReference type="OrthoDB" id="535891at2"/>
<gene>
    <name evidence="2" type="ORF">BXY39_2548</name>
</gene>